<dbReference type="Proteomes" id="UP001138500">
    <property type="component" value="Unassembled WGS sequence"/>
</dbReference>
<accession>A0A9W7SYC7</accession>
<comment type="caution">
    <text evidence="1">The sequence shown here is derived from an EMBL/GenBank/DDBJ whole genome shotgun (WGS) entry which is preliminary data.</text>
</comment>
<reference evidence="1 2" key="2">
    <citation type="journal article" date="2021" name="Curr. Genet.">
        <title>Genetic response to nitrogen starvation in the aggressive Eucalyptus foliar pathogen Teratosphaeria destructans.</title>
        <authorList>
            <person name="Havenga M."/>
            <person name="Wingfield B.D."/>
            <person name="Wingfield M.J."/>
            <person name="Dreyer L.L."/>
            <person name="Roets F."/>
            <person name="Aylward J."/>
        </authorList>
    </citation>
    <scope>NUCLEOTIDE SEQUENCE [LARGE SCALE GENOMIC DNA]</scope>
    <source>
        <strain evidence="1">CMW44962</strain>
    </source>
</reference>
<evidence type="ECO:0000313" key="1">
    <source>
        <dbReference type="EMBL" id="KAH9841282.1"/>
    </source>
</evidence>
<name>A0A9W7SYC7_9PEZI</name>
<evidence type="ECO:0000313" key="2">
    <source>
        <dbReference type="Proteomes" id="UP001138500"/>
    </source>
</evidence>
<proteinExistence type="predicted"/>
<dbReference type="AlphaFoldDB" id="A0A9W7SYC7"/>
<reference evidence="1 2" key="1">
    <citation type="journal article" date="2018" name="IMA Fungus">
        <title>IMA Genome-F 10: Nine draft genome sequences of Claviceps purpurea s.lat., including C. arundinis, C. humidiphila, and C. cf. spartinae, pseudomolecules for the pitch canker pathogen Fusarium circinatum, draft genome of Davidsoniella eucalypti, Grosmannia galeiformis, Quambalaria eucalypti, and Teratosphaeria destructans.</title>
        <authorList>
            <person name="Wingfield B.D."/>
            <person name="Liu M."/>
            <person name="Nguyen H.D."/>
            <person name="Lane F.A."/>
            <person name="Morgan S.W."/>
            <person name="De Vos L."/>
            <person name="Wilken P.M."/>
            <person name="Duong T.A."/>
            <person name="Aylward J."/>
            <person name="Coetzee M.P."/>
            <person name="Dadej K."/>
            <person name="De Beer Z.W."/>
            <person name="Findlay W."/>
            <person name="Havenga M."/>
            <person name="Kolarik M."/>
            <person name="Menzies J.G."/>
            <person name="Naidoo K."/>
            <person name="Pochopski O."/>
            <person name="Shoukouhi P."/>
            <person name="Santana Q.C."/>
            <person name="Seifert K.A."/>
            <person name="Soal N."/>
            <person name="Steenkamp E.T."/>
            <person name="Tatham C.T."/>
            <person name="van der Nest M.A."/>
            <person name="Wingfield M.J."/>
        </authorList>
    </citation>
    <scope>NUCLEOTIDE SEQUENCE [LARGE SCALE GENOMIC DNA]</scope>
    <source>
        <strain evidence="1">CMW44962</strain>
    </source>
</reference>
<protein>
    <submittedName>
        <fullName evidence="1">Uncharacterized protein</fullName>
    </submittedName>
</protein>
<keyword evidence="2" id="KW-1185">Reference proteome</keyword>
<gene>
    <name evidence="1" type="ORF">Tdes44962_MAKER07784</name>
</gene>
<sequence length="125" mass="13903">MALAQPTLGETPDANQPCPVYAQCLTFKNWADERGTYYEEATRKACQNLAPRGQPSFFFDQPSRACYDKVGLARGAARPICKSTMSEACYNVSPRLTEKQKANGADWGSNLADSLKELWSYSNQH</sequence>
<organism evidence="1 2">
    <name type="scientific">Teratosphaeria destructans</name>
    <dbReference type="NCBI Taxonomy" id="418781"/>
    <lineage>
        <taxon>Eukaryota</taxon>
        <taxon>Fungi</taxon>
        <taxon>Dikarya</taxon>
        <taxon>Ascomycota</taxon>
        <taxon>Pezizomycotina</taxon>
        <taxon>Dothideomycetes</taxon>
        <taxon>Dothideomycetidae</taxon>
        <taxon>Mycosphaerellales</taxon>
        <taxon>Teratosphaeriaceae</taxon>
        <taxon>Teratosphaeria</taxon>
    </lineage>
</organism>
<dbReference type="EMBL" id="RIBY02000502">
    <property type="protein sequence ID" value="KAH9841282.1"/>
    <property type="molecule type" value="Genomic_DNA"/>
</dbReference>